<feature type="compositionally biased region" description="Basic and acidic residues" evidence="15">
    <location>
        <begin position="322"/>
        <end position="341"/>
    </location>
</feature>
<name>A0A0E9N9Y7_SAICN</name>
<evidence type="ECO:0000256" key="12">
    <source>
        <dbReference type="ARBA" id="ARBA00023134"/>
    </source>
</evidence>
<evidence type="ECO:0000256" key="2">
    <source>
        <dbReference type="ARBA" id="ARBA00002939"/>
    </source>
</evidence>
<comment type="caution">
    <text evidence="18">The sequence shown here is derived from an EMBL/GenBank/DDBJ whole genome shotgun (WGS) entry which is preliminary data.</text>
</comment>
<dbReference type="GO" id="GO:0006400">
    <property type="term" value="P:tRNA modification"/>
    <property type="evidence" value="ECO:0007669"/>
    <property type="project" value="InterPro"/>
</dbReference>
<reference evidence="18 19" key="2">
    <citation type="journal article" date="2014" name="J. Gen. Appl. Microbiol.">
        <title>The early diverging ascomycetous budding yeast Saitoella complicata has three histone deacetylases belonging to the Clr6, Hos2, and Rpd3 lineages.</title>
        <authorList>
            <person name="Nishida H."/>
            <person name="Matsumoto T."/>
            <person name="Kondo S."/>
            <person name="Hamamoto M."/>
            <person name="Yoshikawa H."/>
        </authorList>
    </citation>
    <scope>NUCLEOTIDE SEQUENCE [LARGE SCALE GENOMIC DNA]</scope>
    <source>
        <strain evidence="18 19">NRRL Y-17804</strain>
    </source>
</reference>
<evidence type="ECO:0000313" key="19">
    <source>
        <dbReference type="Proteomes" id="UP000033140"/>
    </source>
</evidence>
<evidence type="ECO:0000256" key="1">
    <source>
        <dbReference type="ARBA" id="ARBA00001946"/>
    </source>
</evidence>
<dbReference type="STRING" id="698492.A0A0E9N9Y7"/>
<keyword evidence="19" id="KW-1185">Reference proteome</keyword>
<dbReference type="Proteomes" id="UP000033140">
    <property type="component" value="Unassembled WGS sequence"/>
</dbReference>
<evidence type="ECO:0000256" key="4">
    <source>
        <dbReference type="ARBA" id="ARBA00012511"/>
    </source>
</evidence>
<evidence type="ECO:0000256" key="3">
    <source>
        <dbReference type="ARBA" id="ARBA00010113"/>
    </source>
</evidence>
<feature type="domain" description="Thg1 C-terminal" evidence="17">
    <location>
        <begin position="222"/>
        <end position="360"/>
    </location>
</feature>
<dbReference type="GO" id="GO:0005525">
    <property type="term" value="F:GTP binding"/>
    <property type="evidence" value="ECO:0007669"/>
    <property type="project" value="UniProtKB-KW"/>
</dbReference>
<organism evidence="18 19">
    <name type="scientific">Saitoella complicata (strain BCRC 22490 / CBS 7301 / JCM 7358 / NBRC 10748 / NRRL Y-17804)</name>
    <dbReference type="NCBI Taxonomy" id="698492"/>
    <lineage>
        <taxon>Eukaryota</taxon>
        <taxon>Fungi</taxon>
        <taxon>Dikarya</taxon>
        <taxon>Ascomycota</taxon>
        <taxon>Taphrinomycotina</taxon>
        <taxon>Taphrinomycotina incertae sedis</taxon>
        <taxon>Saitoella</taxon>
    </lineage>
</organism>
<comment type="function">
    <text evidence="2">Adds a GMP to the 5'-end of tRNA(His) after transcription and RNase P cleavage.</text>
</comment>
<dbReference type="Gene3D" id="3.30.70.3000">
    <property type="match status" value="1"/>
</dbReference>
<dbReference type="Pfam" id="PF04446">
    <property type="entry name" value="Thg1"/>
    <property type="match status" value="1"/>
</dbReference>
<keyword evidence="12" id="KW-0342">GTP-binding</keyword>
<dbReference type="InterPro" id="IPR007537">
    <property type="entry name" value="tRNAHis_GuaTrfase_Thg1"/>
</dbReference>
<evidence type="ECO:0000256" key="8">
    <source>
        <dbReference type="ARBA" id="ARBA00022695"/>
    </source>
</evidence>
<feature type="domain" description="tRNAHis guanylyltransferase catalytic" evidence="16">
    <location>
        <begin position="90"/>
        <end position="219"/>
    </location>
</feature>
<evidence type="ECO:0000256" key="14">
    <source>
        <dbReference type="ARBA" id="ARBA00047281"/>
    </source>
</evidence>
<evidence type="ECO:0000313" key="18">
    <source>
        <dbReference type="EMBL" id="GAO46608.1"/>
    </source>
</evidence>
<accession>A0A0E9N9Y7</accession>
<dbReference type="InterPro" id="IPR038469">
    <property type="entry name" value="tRNAHis_GuaTrfase_Thg1_sf"/>
</dbReference>
<keyword evidence="11" id="KW-0460">Magnesium</keyword>
<evidence type="ECO:0000256" key="13">
    <source>
        <dbReference type="ARBA" id="ARBA00032480"/>
    </source>
</evidence>
<dbReference type="InterPro" id="IPR025845">
    <property type="entry name" value="Thg1_C_dom"/>
</dbReference>
<sequence length="406" mass="47279">MAAYDKDLAGTPQFVEIEDKEGYVGETRNLSLRRDREFVGLSLNRNYGSWERVAVFVSYAEKGRKREPESTLQASIANQTDRVVMANSKYEYVKDFERPDPLLPNTWVIIRIDGHGFHRFSKVHEFEKPNDARALNLMNAAAKAVMSELSDVVMAYGDSDEYSFLLSKLCSLYDRRESKLITTFASLFTSYYLYYWSDHFPTPKPLYPPSFDGRAVLYPSDQNLRDYFSWRQADCHINNLYNTTNWALILKGGMTERDAERELMGSRAADKHEILFSRFGINYNNEPEMYKKGTVMVREPVKDEENGDAPSLLQEHGATMGEPERPKSNRQLKKEAKKQAKKEERQVKTVVRVYHCDVIRDEFWDARPWILDDEDAPWGSVLEAFVAPRIRSSWVMMQRIFKCRWA</sequence>
<evidence type="ECO:0000256" key="6">
    <source>
        <dbReference type="ARBA" id="ARBA00022679"/>
    </source>
</evidence>
<evidence type="ECO:0000256" key="15">
    <source>
        <dbReference type="SAM" id="MobiDB-lite"/>
    </source>
</evidence>
<evidence type="ECO:0000259" key="17">
    <source>
        <dbReference type="Pfam" id="PF14413"/>
    </source>
</evidence>
<protein>
    <recommendedName>
        <fullName evidence="5">tRNA(His) guanylyltransferase</fullName>
        <ecNumber evidence="4">2.7.7.79</ecNumber>
    </recommendedName>
    <alternativeName>
        <fullName evidence="13">tRNA-histidine guanylyltransferase</fullName>
    </alternativeName>
</protein>
<comment type="catalytic activity">
    <reaction evidence="14">
        <text>a 5'-end ribonucleotide-tRNA(His) + GTP + ATP + H2O = a 5'-end phospho-guanosine-ribonucleotide-tRNA(His) + AMP + 2 diphosphate + H(+)</text>
        <dbReference type="Rhea" id="RHEA:54564"/>
        <dbReference type="Rhea" id="RHEA-COMP:14193"/>
        <dbReference type="Rhea" id="RHEA-COMP:14917"/>
        <dbReference type="ChEBI" id="CHEBI:15377"/>
        <dbReference type="ChEBI" id="CHEBI:15378"/>
        <dbReference type="ChEBI" id="CHEBI:30616"/>
        <dbReference type="ChEBI" id="CHEBI:33019"/>
        <dbReference type="ChEBI" id="CHEBI:37565"/>
        <dbReference type="ChEBI" id="CHEBI:138282"/>
        <dbReference type="ChEBI" id="CHEBI:141847"/>
        <dbReference type="ChEBI" id="CHEBI:456215"/>
        <dbReference type="EC" id="2.7.7.79"/>
    </reaction>
</comment>
<dbReference type="GO" id="GO:0000287">
    <property type="term" value="F:magnesium ion binding"/>
    <property type="evidence" value="ECO:0007669"/>
    <property type="project" value="InterPro"/>
</dbReference>
<evidence type="ECO:0000256" key="9">
    <source>
        <dbReference type="ARBA" id="ARBA00022723"/>
    </source>
</evidence>
<feature type="region of interest" description="Disordered" evidence="15">
    <location>
        <begin position="303"/>
        <end position="341"/>
    </location>
</feature>
<evidence type="ECO:0000259" key="16">
    <source>
        <dbReference type="Pfam" id="PF04446"/>
    </source>
</evidence>
<evidence type="ECO:0000256" key="7">
    <source>
        <dbReference type="ARBA" id="ARBA00022694"/>
    </source>
</evidence>
<comment type="cofactor">
    <cofactor evidence="1">
        <name>Mg(2+)</name>
        <dbReference type="ChEBI" id="CHEBI:18420"/>
    </cofactor>
</comment>
<dbReference type="Pfam" id="PF14413">
    <property type="entry name" value="Thg1C"/>
    <property type="match status" value="1"/>
</dbReference>
<keyword evidence="9" id="KW-0479">Metal-binding</keyword>
<keyword evidence="6" id="KW-0808">Transferase</keyword>
<keyword evidence="10" id="KW-0547">Nucleotide-binding</keyword>
<dbReference type="EMBL" id="BACD03000004">
    <property type="protein sequence ID" value="GAO46608.1"/>
    <property type="molecule type" value="Genomic_DNA"/>
</dbReference>
<evidence type="ECO:0000256" key="10">
    <source>
        <dbReference type="ARBA" id="ARBA00022741"/>
    </source>
</evidence>
<dbReference type="EC" id="2.7.7.79" evidence="4"/>
<dbReference type="FunFam" id="3.30.70.3000:FF:000001">
    <property type="entry name" value="tRNA(His) guanylyltransferase"/>
    <property type="match status" value="1"/>
</dbReference>
<dbReference type="AlphaFoldDB" id="A0A0E9N9Y7"/>
<evidence type="ECO:0000256" key="11">
    <source>
        <dbReference type="ARBA" id="ARBA00022842"/>
    </source>
</evidence>
<dbReference type="GO" id="GO:0008193">
    <property type="term" value="F:tRNA guanylyltransferase activity"/>
    <property type="evidence" value="ECO:0007669"/>
    <property type="project" value="UniProtKB-EC"/>
</dbReference>
<gene>
    <name evidence="18" type="ORF">G7K_0835-t1</name>
</gene>
<dbReference type="PANTHER" id="PTHR12729:SF6">
    <property type="entry name" value="TRNA(HIS) GUANYLYLTRANSFERASE-RELATED"/>
    <property type="match status" value="1"/>
</dbReference>
<evidence type="ECO:0000256" key="5">
    <source>
        <dbReference type="ARBA" id="ARBA00015443"/>
    </source>
</evidence>
<reference evidence="18 19" key="3">
    <citation type="journal article" date="2015" name="Genome Announc.">
        <title>Draft Genome Sequence of the Archiascomycetous Yeast Saitoella complicata.</title>
        <authorList>
            <person name="Yamauchi K."/>
            <person name="Kondo S."/>
            <person name="Hamamoto M."/>
            <person name="Takahashi Y."/>
            <person name="Ogura Y."/>
            <person name="Hayashi T."/>
            <person name="Nishida H."/>
        </authorList>
    </citation>
    <scope>NUCLEOTIDE SEQUENCE [LARGE SCALE GENOMIC DNA]</scope>
    <source>
        <strain evidence="18 19">NRRL Y-17804</strain>
    </source>
</reference>
<comment type="similarity">
    <text evidence="3">Belongs to the tRNA(His) guanylyltransferase family.</text>
</comment>
<dbReference type="OMA" id="PRIRSSW"/>
<dbReference type="InterPro" id="IPR024956">
    <property type="entry name" value="tRNAHis_GuaTrfase_cat"/>
</dbReference>
<keyword evidence="8" id="KW-0548">Nucleotidyltransferase</keyword>
<dbReference type="PANTHER" id="PTHR12729">
    <property type="entry name" value="TRNA(HIS) GUANYLYLTRANSFERASE-RELATED"/>
    <property type="match status" value="1"/>
</dbReference>
<reference evidence="18 19" key="1">
    <citation type="journal article" date="2011" name="J. Gen. Appl. Microbiol.">
        <title>Draft genome sequencing of the enigmatic yeast Saitoella complicata.</title>
        <authorList>
            <person name="Nishida H."/>
            <person name="Hamamoto M."/>
            <person name="Sugiyama J."/>
        </authorList>
    </citation>
    <scope>NUCLEOTIDE SEQUENCE [LARGE SCALE GENOMIC DNA]</scope>
    <source>
        <strain evidence="18 19">NRRL Y-17804</strain>
    </source>
</reference>
<proteinExistence type="inferred from homology"/>
<keyword evidence="7" id="KW-0819">tRNA processing</keyword>